<dbReference type="EMBL" id="JAEHFV010000002">
    <property type="protein sequence ID" value="MBK0369235.1"/>
    <property type="molecule type" value="Genomic_DNA"/>
</dbReference>
<sequence>MKLYQKIAIGVLALLVILVAANFGLNFYLQKRLPKIIQDNNQTPYEIGYQNLQIKVWSATIQADSIVVKPKIKPQKSDEKLGIYSSIEQITINQFSVWNLIFHNTISADNIEIFKPETILYYKKEKKKDRLSHVRNDVVAPFQQIIKVKNLQLKKGHLTLLETQTSQVFFEVKNIEVDLEGIVINKTTLQQKIPFKLTNYDVKMDSMVYQPNPIYRIKIGQIATKNHELKATNFELAPLLNRHQFVAQAKKEKDLFIVKAKELAINQLSWGFKKENLFFKANAVLLDQVDANIYRNKIPADDMSKKKLYSEVLRNLKFALDVRSLEMRDSKIVYEEEVTFDKGPAILTFDRFNLKAKNIKSGLGLQKTDDLTIAIHCIFMKNSALKVDWNFNVLDKSERFHIKGSIANFDVNAMKRFTRPYMNASFDGKFKSYHFDIWGNDINSKGNASLYYDNLDVTLYKKKEPHKKSKLKSGLANLFVKKDSDNKAKTCTMEVERIQEKSFYNFLWRNVAESLKKILI</sequence>
<gene>
    <name evidence="2" type="ORF">I5M07_05230</name>
</gene>
<evidence type="ECO:0000313" key="3">
    <source>
        <dbReference type="Proteomes" id="UP000609172"/>
    </source>
</evidence>
<accession>A0A934PL08</accession>
<keyword evidence="1" id="KW-1133">Transmembrane helix</keyword>
<keyword evidence="3" id="KW-1185">Reference proteome</keyword>
<name>A0A934PL08_9FLAO</name>
<proteinExistence type="predicted"/>
<keyword evidence="1" id="KW-0472">Membrane</keyword>
<keyword evidence="1" id="KW-0812">Transmembrane</keyword>
<protein>
    <submittedName>
        <fullName evidence="2">Uncharacterized protein</fullName>
    </submittedName>
</protein>
<comment type="caution">
    <text evidence="2">The sequence shown here is derived from an EMBL/GenBank/DDBJ whole genome shotgun (WGS) entry which is preliminary data.</text>
</comment>
<reference evidence="2" key="1">
    <citation type="submission" date="2020-12" db="EMBL/GenBank/DDBJ databases">
        <title>Bacterial novel species Flavobacterium sp. SE-1-e isolated from soil.</title>
        <authorList>
            <person name="Jung H.-Y."/>
        </authorList>
    </citation>
    <scope>NUCLEOTIDE SEQUENCE</scope>
    <source>
        <strain evidence="2">SE-1-e</strain>
    </source>
</reference>
<dbReference type="RefSeq" id="WP_200105170.1">
    <property type="nucleotide sequence ID" value="NZ_JAEHFV010000002.1"/>
</dbReference>
<organism evidence="2 3">
    <name type="scientific">Flavobacterium agrisoli</name>
    <dbReference type="NCBI Taxonomy" id="2793066"/>
    <lineage>
        <taxon>Bacteria</taxon>
        <taxon>Pseudomonadati</taxon>
        <taxon>Bacteroidota</taxon>
        <taxon>Flavobacteriia</taxon>
        <taxon>Flavobacteriales</taxon>
        <taxon>Flavobacteriaceae</taxon>
        <taxon>Flavobacterium</taxon>
    </lineage>
</organism>
<dbReference type="Proteomes" id="UP000609172">
    <property type="component" value="Unassembled WGS sequence"/>
</dbReference>
<evidence type="ECO:0000313" key="2">
    <source>
        <dbReference type="EMBL" id="MBK0369235.1"/>
    </source>
</evidence>
<evidence type="ECO:0000256" key="1">
    <source>
        <dbReference type="SAM" id="Phobius"/>
    </source>
</evidence>
<feature type="transmembrane region" description="Helical" evidence="1">
    <location>
        <begin position="7"/>
        <end position="29"/>
    </location>
</feature>
<dbReference type="AlphaFoldDB" id="A0A934PL08"/>